<dbReference type="EMBL" id="SSTI01000001">
    <property type="protein sequence ID" value="THG42310.1"/>
    <property type="molecule type" value="Genomic_DNA"/>
</dbReference>
<dbReference type="CDD" id="cd12797">
    <property type="entry name" value="M23_peptidase"/>
    <property type="match status" value="1"/>
</dbReference>
<evidence type="ECO:0000259" key="2">
    <source>
        <dbReference type="Pfam" id="PF01551"/>
    </source>
</evidence>
<name>A0ABY2QMW6_9SPHN</name>
<gene>
    <name evidence="3" type="ORF">E5988_01550</name>
</gene>
<dbReference type="Gene3D" id="2.70.70.10">
    <property type="entry name" value="Glucose Permease (Domain IIA)"/>
    <property type="match status" value="1"/>
</dbReference>
<evidence type="ECO:0000256" key="1">
    <source>
        <dbReference type="ARBA" id="ARBA00022729"/>
    </source>
</evidence>
<organism evidence="3 4">
    <name type="scientific">Sphingomonas olei</name>
    <dbReference type="NCBI Taxonomy" id="1886787"/>
    <lineage>
        <taxon>Bacteria</taxon>
        <taxon>Pseudomonadati</taxon>
        <taxon>Pseudomonadota</taxon>
        <taxon>Alphaproteobacteria</taxon>
        <taxon>Sphingomonadales</taxon>
        <taxon>Sphingomonadaceae</taxon>
        <taxon>Sphingomonas</taxon>
    </lineage>
</organism>
<dbReference type="Gene3D" id="3.10.450.350">
    <property type="match status" value="1"/>
</dbReference>
<dbReference type="PANTHER" id="PTHR21666:SF289">
    <property type="entry name" value="L-ALA--D-GLU ENDOPEPTIDASE"/>
    <property type="match status" value="1"/>
</dbReference>
<evidence type="ECO:0000313" key="3">
    <source>
        <dbReference type="EMBL" id="THG42310.1"/>
    </source>
</evidence>
<dbReference type="InterPro" id="IPR016047">
    <property type="entry name" value="M23ase_b-sheet_dom"/>
</dbReference>
<sequence>MFLREQPGLELAGAAGARRFGRATAPVRTIPWPDRIRHTLHQTDWAPDLGARIGSREWWRGLATCGSLIAAALLTAPGIRPVPGTITSQMIGAEREEARTLSIAPLGLGASSGRRMAANDLVRPLSETPERPTIELSASISNGDSFGAALQRAGVGRADAARAAALVASEVGLKDLKPGTVLDLTLGRRHDRRTARPLEKLAFRARFDLNLELHRQAEGLTLERHPIAIDNTPLRIKGQVGSSLYRSARAAGAPAKLVEAYIKAIAARTSVGAIPASATFDIIADHARAATGEVQVGQLQYAGLDQGRKKLQLVRWEDGDGNGGQFWDASGQVKRQGFMGMPVSGRISSTFGMRRHPLLGFLRMHKGLDLAAPHGTPIYAPVAGRVVMAARNRGYGNFIKLDHSSGISSGYGHLSRFAVRAGQQVSRGQIIGYVGSTGMSTGPHLHWEVWKNGKNVNPRSISLSSVATLSGEKLRAFKKKTAQLLSAPIAN</sequence>
<keyword evidence="1" id="KW-0732">Signal</keyword>
<dbReference type="InterPro" id="IPR050570">
    <property type="entry name" value="Cell_wall_metabolism_enzyme"/>
</dbReference>
<reference evidence="3 4" key="1">
    <citation type="submission" date="2019-04" db="EMBL/GenBank/DDBJ databases">
        <title>Microbes associate with the intestines of laboratory mice.</title>
        <authorList>
            <person name="Navarre W."/>
            <person name="Wong E."/>
            <person name="Huang K.C."/>
            <person name="Tropini C."/>
            <person name="Ng K."/>
            <person name="Yu B."/>
        </authorList>
    </citation>
    <scope>NUCLEOTIDE SEQUENCE [LARGE SCALE GENOMIC DNA]</scope>
    <source>
        <strain evidence="3 4">NM83_B4-11</strain>
    </source>
</reference>
<dbReference type="SUPFAM" id="SSF51261">
    <property type="entry name" value="Duplicated hybrid motif"/>
    <property type="match status" value="1"/>
</dbReference>
<keyword evidence="4" id="KW-1185">Reference proteome</keyword>
<feature type="domain" description="M23ase beta-sheet core" evidence="2">
    <location>
        <begin position="363"/>
        <end position="458"/>
    </location>
</feature>
<protein>
    <submittedName>
        <fullName evidence="3">M23 family metallopeptidase</fullName>
    </submittedName>
</protein>
<comment type="caution">
    <text evidence="3">The sequence shown here is derived from an EMBL/GenBank/DDBJ whole genome shotgun (WGS) entry which is preliminary data.</text>
</comment>
<dbReference type="Pfam" id="PF01551">
    <property type="entry name" value="Peptidase_M23"/>
    <property type="match status" value="1"/>
</dbReference>
<proteinExistence type="predicted"/>
<dbReference type="PANTHER" id="PTHR21666">
    <property type="entry name" value="PEPTIDASE-RELATED"/>
    <property type="match status" value="1"/>
</dbReference>
<dbReference type="Proteomes" id="UP000308038">
    <property type="component" value="Unassembled WGS sequence"/>
</dbReference>
<accession>A0ABY2QMW6</accession>
<evidence type="ECO:0000313" key="4">
    <source>
        <dbReference type="Proteomes" id="UP000308038"/>
    </source>
</evidence>
<dbReference type="InterPro" id="IPR011055">
    <property type="entry name" value="Dup_hybrid_motif"/>
</dbReference>